<dbReference type="InterPro" id="IPR050868">
    <property type="entry name" value="ELMO_domain-containing"/>
</dbReference>
<dbReference type="Gene3D" id="1.20.58.900">
    <property type="match status" value="1"/>
</dbReference>
<dbReference type="EMBL" id="KK583191">
    <property type="protein sequence ID" value="KDO34226.1"/>
    <property type="molecule type" value="Genomic_DNA"/>
</dbReference>
<dbReference type="Pfam" id="PF00620">
    <property type="entry name" value="RhoGAP"/>
    <property type="match status" value="1"/>
</dbReference>
<evidence type="ECO:0000259" key="2">
    <source>
        <dbReference type="PROSITE" id="PS50238"/>
    </source>
</evidence>
<dbReference type="InterPro" id="IPR000198">
    <property type="entry name" value="RhoGAP_dom"/>
</dbReference>
<dbReference type="InterPro" id="IPR006816">
    <property type="entry name" value="ELMO_dom"/>
</dbReference>
<dbReference type="SMART" id="SM00593">
    <property type="entry name" value="RUN"/>
    <property type="match status" value="1"/>
</dbReference>
<dbReference type="PANTHER" id="PTHR12771">
    <property type="entry name" value="ENGULFMENT AND CELL MOTILITY"/>
    <property type="match status" value="1"/>
</dbReference>
<dbReference type="SMART" id="SM00324">
    <property type="entry name" value="RhoGAP"/>
    <property type="match status" value="1"/>
</dbReference>
<dbReference type="RefSeq" id="XP_012195260.1">
    <property type="nucleotide sequence ID" value="XM_012339870.1"/>
</dbReference>
<dbReference type="PROSITE" id="PS50238">
    <property type="entry name" value="RHOGAP"/>
    <property type="match status" value="1"/>
</dbReference>
<dbReference type="PROSITE" id="PS51335">
    <property type="entry name" value="ELMO"/>
    <property type="match status" value="1"/>
</dbReference>
<accession>A0A067D6E2</accession>
<dbReference type="VEuPathDB" id="FungiDB:SPRG_19064"/>
<dbReference type="GO" id="GO:0007165">
    <property type="term" value="P:signal transduction"/>
    <property type="evidence" value="ECO:0007669"/>
    <property type="project" value="InterPro"/>
</dbReference>
<dbReference type="PROSITE" id="PS50826">
    <property type="entry name" value="RUN"/>
    <property type="match status" value="1"/>
</dbReference>
<dbReference type="Pfam" id="PF04727">
    <property type="entry name" value="ELMO_CED12"/>
    <property type="match status" value="1"/>
</dbReference>
<dbReference type="Proteomes" id="UP000030745">
    <property type="component" value="Unassembled WGS sequence"/>
</dbReference>
<evidence type="ECO:0000259" key="4">
    <source>
        <dbReference type="PROSITE" id="PS51335"/>
    </source>
</evidence>
<evidence type="ECO:0000313" key="6">
    <source>
        <dbReference type="Proteomes" id="UP000030745"/>
    </source>
</evidence>
<feature type="domain" description="RUN" evidence="3">
    <location>
        <begin position="92"/>
        <end position="267"/>
    </location>
</feature>
<feature type="compositionally biased region" description="Polar residues" evidence="1">
    <location>
        <begin position="893"/>
        <end position="905"/>
    </location>
</feature>
<sequence length="987" mass="111085">MEFLRQLSSYIGGGPTEVEETEEQRFQRERRQAKLRMLSRSQRGVILDDLKASVTEVFQLLAESQKQVNQAAIASSTMESVDDNNKKVLILNDDIPAVSKLCANLDRCFSHGLRRVENDESQSVKFFGLLKWTCTRLGAIHQQRMAHGVDGAGSANLSKQAVQLATSSLEPELPRNVRGFLACVRTANNLSSVQQDEGKARAFIRQALNTHIFLECMRVTLNEANDDLLMSYFTEFALFRQKEEIATFLSLLDGLDTLSFGFMVNDMRLDLSPDIQPFNTPLPKPVPQIAEAPPAELIDPEDMIQGRVRLSGEDYECNLLASKLMSHRQLNAKFDTSNNGNPLAAVLKRAKTSQALDDATSAVLRFLEIGLPEYDVFGAPLLEVVCNPFLCGLARFDTALGLPDVVEACVCYLHRKLATPGLFQVHLASEHVLDLRDAIEELGGFHKSMAIDPHEVISVLLQYLWELPEALLTEDRLDAFISLGKNVSMDEATQVKSLRTLVNDLPWYVKPLLERLLHLFARAFTPEFQHKSGLELHTLALLLAPILLRPTRSFRFSELDEPAFRRFPLAGHIPIKHRFPTNLYSEYPSEEAERMASEVQALRKLKQQAEDGALVLELLITHQDDIMRDIRDEMATHRSSLEVKVGHMEKVRLRLAERIDVTKPYHLSLLRTLWSGLLPLDETAPDYNANLALEKAESVDVTALLHSSRWLASGFHTKDPLGGFRGGGLLSLECLAFFVHEYKEKAQNMMTRNAQPGGSRYPFPVAAINVMRMLIKLLMLDQVPASSSKLILHAETGVDTVLQMQVAERVSRTPFWKVFDEEHAFEKLFSMSFMVLDLHWLRSGATQMGFNPVLDTTRRQMGWLLEQAPRSIDEMWTTWMQVREQQVKKVPASTASSSAGNPSTQTEHDSSMYDETAMLAEMALDEEALADQMMLNLKQKDKDRMASQAKYLEEKLAALETTSFPEYSDVNIAKLTALDINETLASL</sequence>
<dbReference type="Pfam" id="PF02759">
    <property type="entry name" value="RUN"/>
    <property type="match status" value="1"/>
</dbReference>
<dbReference type="OrthoDB" id="67155at2759"/>
<dbReference type="PANTHER" id="PTHR12771:SF56">
    <property type="entry name" value="CED-12"/>
    <property type="match status" value="1"/>
</dbReference>
<dbReference type="SUPFAM" id="SSF140741">
    <property type="entry name" value="RUN domain-like"/>
    <property type="match status" value="1"/>
</dbReference>
<dbReference type="InterPro" id="IPR004012">
    <property type="entry name" value="Run_dom"/>
</dbReference>
<name>A0A067D6E2_SAPPC</name>
<dbReference type="InterPro" id="IPR008936">
    <property type="entry name" value="Rho_GTPase_activation_prot"/>
</dbReference>
<evidence type="ECO:0008006" key="7">
    <source>
        <dbReference type="Google" id="ProtNLM"/>
    </source>
</evidence>
<feature type="domain" description="Rho-GAP" evidence="2">
    <location>
        <begin position="394"/>
        <end position="627"/>
    </location>
</feature>
<dbReference type="OMA" id="QYLWELP"/>
<reference evidence="5 6" key="1">
    <citation type="journal article" date="2013" name="PLoS Genet.">
        <title>Distinctive expansion of potential virulence genes in the genome of the oomycete fish pathogen Saprolegnia parasitica.</title>
        <authorList>
            <person name="Jiang R.H."/>
            <person name="de Bruijn I."/>
            <person name="Haas B.J."/>
            <person name="Belmonte R."/>
            <person name="Lobach L."/>
            <person name="Christie J."/>
            <person name="van den Ackerveken G."/>
            <person name="Bottin A."/>
            <person name="Bulone V."/>
            <person name="Diaz-Moreno S.M."/>
            <person name="Dumas B."/>
            <person name="Fan L."/>
            <person name="Gaulin E."/>
            <person name="Govers F."/>
            <person name="Grenville-Briggs L.J."/>
            <person name="Horner N.R."/>
            <person name="Levin J.Z."/>
            <person name="Mammella M."/>
            <person name="Meijer H.J."/>
            <person name="Morris P."/>
            <person name="Nusbaum C."/>
            <person name="Oome S."/>
            <person name="Phillips A.J."/>
            <person name="van Rooyen D."/>
            <person name="Rzeszutek E."/>
            <person name="Saraiva M."/>
            <person name="Secombes C.J."/>
            <person name="Seidl M.F."/>
            <person name="Snel B."/>
            <person name="Stassen J.H."/>
            <person name="Sykes S."/>
            <person name="Tripathy S."/>
            <person name="van den Berg H."/>
            <person name="Vega-Arreguin J.C."/>
            <person name="Wawra S."/>
            <person name="Young S.K."/>
            <person name="Zeng Q."/>
            <person name="Dieguez-Uribeondo J."/>
            <person name="Russ C."/>
            <person name="Tyler B.M."/>
            <person name="van West P."/>
        </authorList>
    </citation>
    <scope>NUCLEOTIDE SEQUENCE [LARGE SCALE GENOMIC DNA]</scope>
    <source>
        <strain evidence="5 6">CBS 223.65</strain>
    </source>
</reference>
<evidence type="ECO:0000313" key="5">
    <source>
        <dbReference type="EMBL" id="KDO34226.1"/>
    </source>
</evidence>
<dbReference type="AlphaFoldDB" id="A0A067D6E2"/>
<proteinExistence type="predicted"/>
<evidence type="ECO:0000256" key="1">
    <source>
        <dbReference type="SAM" id="MobiDB-lite"/>
    </source>
</evidence>
<dbReference type="KEGG" id="spar:SPRG_19064"/>
<dbReference type="CDD" id="cd00159">
    <property type="entry name" value="RhoGAP"/>
    <property type="match status" value="1"/>
</dbReference>
<feature type="region of interest" description="Disordered" evidence="1">
    <location>
        <begin position="890"/>
        <end position="909"/>
    </location>
</feature>
<keyword evidence="6" id="KW-1185">Reference proteome</keyword>
<protein>
    <recommendedName>
        <fullName evidence="7">Rho-GAP domain-containing protein</fullName>
    </recommendedName>
</protein>
<evidence type="ECO:0000259" key="3">
    <source>
        <dbReference type="PROSITE" id="PS50826"/>
    </source>
</evidence>
<dbReference type="Gene3D" id="1.10.555.10">
    <property type="entry name" value="Rho GTPase activation protein"/>
    <property type="match status" value="1"/>
</dbReference>
<organism evidence="5 6">
    <name type="scientific">Saprolegnia parasitica (strain CBS 223.65)</name>
    <dbReference type="NCBI Taxonomy" id="695850"/>
    <lineage>
        <taxon>Eukaryota</taxon>
        <taxon>Sar</taxon>
        <taxon>Stramenopiles</taxon>
        <taxon>Oomycota</taxon>
        <taxon>Saprolegniomycetes</taxon>
        <taxon>Saprolegniales</taxon>
        <taxon>Saprolegniaceae</taxon>
        <taxon>Saprolegnia</taxon>
    </lineage>
</organism>
<dbReference type="GeneID" id="24140509"/>
<dbReference type="SUPFAM" id="SSF48350">
    <property type="entry name" value="GTPase activation domain, GAP"/>
    <property type="match status" value="1"/>
</dbReference>
<gene>
    <name evidence="5" type="ORF">SPRG_19064</name>
</gene>
<dbReference type="CDD" id="cd17671">
    <property type="entry name" value="RUN"/>
    <property type="match status" value="1"/>
</dbReference>
<dbReference type="InterPro" id="IPR037213">
    <property type="entry name" value="Run_dom_sf"/>
</dbReference>
<feature type="domain" description="ELMO" evidence="4">
    <location>
        <begin position="665"/>
        <end position="865"/>
    </location>
</feature>